<sequence length="95" mass="10798">MVAITKENDQSHRPHGRTIGSITVVQYIAWQGMRRQLGLPLADVRRQELFFNTEQRLTVHWRTRFPCYPAGTCQVPSADPHTVGRTDHFGRGGIA</sequence>
<dbReference type="RefSeq" id="WP_093658494.1">
    <property type="nucleotide sequence ID" value="NZ_FNHI01000018.1"/>
</dbReference>
<dbReference type="GeneID" id="96657131"/>
<dbReference type="STRING" id="1196353.SAMN05444921_11853"/>
<evidence type="ECO:0000313" key="2">
    <source>
        <dbReference type="Proteomes" id="UP000199063"/>
    </source>
</evidence>
<gene>
    <name evidence="1" type="ORF">SAMN05444921_11853</name>
</gene>
<dbReference type="EMBL" id="FNHI01000018">
    <property type="protein sequence ID" value="SDN06466.1"/>
    <property type="molecule type" value="Genomic_DNA"/>
</dbReference>
<dbReference type="Proteomes" id="UP000199063">
    <property type="component" value="Unassembled WGS sequence"/>
</dbReference>
<accession>A0A1G9YCV7</accession>
<keyword evidence="2" id="KW-1185">Reference proteome</keyword>
<reference evidence="2" key="1">
    <citation type="submission" date="2016-10" db="EMBL/GenBank/DDBJ databases">
        <authorList>
            <person name="Varghese N."/>
            <person name="Submissions S."/>
        </authorList>
    </citation>
    <scope>NUCLEOTIDE SEQUENCE [LARGE SCALE GENOMIC DNA]</scope>
    <source>
        <strain evidence="2">CGMCC 4.7042</strain>
    </source>
</reference>
<evidence type="ECO:0000313" key="1">
    <source>
        <dbReference type="EMBL" id="SDN06466.1"/>
    </source>
</evidence>
<proteinExistence type="predicted"/>
<protein>
    <submittedName>
        <fullName evidence="1">Uncharacterized protein</fullName>
    </submittedName>
</protein>
<dbReference type="AlphaFoldDB" id="A0A1G9YCV7"/>
<organism evidence="1 2">
    <name type="scientific">Streptomyces wuyuanensis</name>
    <dbReference type="NCBI Taxonomy" id="1196353"/>
    <lineage>
        <taxon>Bacteria</taxon>
        <taxon>Bacillati</taxon>
        <taxon>Actinomycetota</taxon>
        <taxon>Actinomycetes</taxon>
        <taxon>Kitasatosporales</taxon>
        <taxon>Streptomycetaceae</taxon>
        <taxon>Streptomyces</taxon>
    </lineage>
</organism>
<name>A0A1G9YCV7_9ACTN</name>